<reference evidence="5" key="3">
    <citation type="submission" date="2015-06" db="UniProtKB">
        <authorList>
            <consortium name="EnsemblPlants"/>
        </authorList>
    </citation>
    <scope>IDENTIFICATION</scope>
    <source>
        <strain evidence="5">cv. Jemalong A17</strain>
    </source>
</reference>
<dbReference type="PaxDb" id="3880-AES79336"/>
<dbReference type="STRING" id="3880.A0A072TDQ4"/>
<dbReference type="PANTHER" id="PTHR45023">
    <property type="match status" value="1"/>
</dbReference>
<dbReference type="Pfam" id="PF14303">
    <property type="entry name" value="NAM-associated"/>
    <property type="match status" value="1"/>
</dbReference>
<sequence>MPHGVQMGSSGVQLNDQELETPQVCTQGGLETINLNEEVRTTSVANTSKVRFQPKEDELLIQSWLNISKDPIVGIDQRGDSFWKRISEAYNNYRDKNFQERNPTSLKGRWHKRINLSVNKFVGCYKDAITLKKSGTSESDIISATKDIYFQDTKENFAFENAWRLLKDEPKWLAGLPEHSAKRTKNSASGEYSSSSNPPTPTSEHNPSLRPLGQKAAKRKEKEKFVEKSTPIFDALKNDMNKRTEIMSVFARDYVRIESEKVEIERKRVDAELQKAENDRERMKINDLEILSKDTSNMNPRQLQDYEFLCSVIRDKYGLK</sequence>
<dbReference type="HOGENOM" id="CLU_869782_0_0_1"/>
<dbReference type="EnsemblPlants" id="KEH15532">
    <property type="protein sequence ID" value="KEH15532"/>
    <property type="gene ID" value="MTR_0867s0010"/>
</dbReference>
<dbReference type="InterPro" id="IPR029466">
    <property type="entry name" value="NAM-associated_C"/>
</dbReference>
<evidence type="ECO:0000259" key="3">
    <source>
        <dbReference type="Pfam" id="PF14303"/>
    </source>
</evidence>
<dbReference type="PANTHER" id="PTHR45023:SF4">
    <property type="entry name" value="GLYCINE-RICH PROTEIN-RELATED"/>
    <property type="match status" value="1"/>
</dbReference>
<organism evidence="4 6">
    <name type="scientific">Medicago truncatula</name>
    <name type="common">Barrel medic</name>
    <name type="synonym">Medicago tribuloides</name>
    <dbReference type="NCBI Taxonomy" id="3880"/>
    <lineage>
        <taxon>Eukaryota</taxon>
        <taxon>Viridiplantae</taxon>
        <taxon>Streptophyta</taxon>
        <taxon>Embryophyta</taxon>
        <taxon>Tracheophyta</taxon>
        <taxon>Spermatophyta</taxon>
        <taxon>Magnoliopsida</taxon>
        <taxon>eudicotyledons</taxon>
        <taxon>Gunneridae</taxon>
        <taxon>Pentapetalae</taxon>
        <taxon>rosids</taxon>
        <taxon>fabids</taxon>
        <taxon>Fabales</taxon>
        <taxon>Fabaceae</taxon>
        <taxon>Papilionoideae</taxon>
        <taxon>50 kb inversion clade</taxon>
        <taxon>NPAAA clade</taxon>
        <taxon>Hologalegina</taxon>
        <taxon>IRL clade</taxon>
        <taxon>Trifolieae</taxon>
        <taxon>Medicago</taxon>
    </lineage>
</organism>
<reference evidence="4 6" key="2">
    <citation type="journal article" date="2014" name="BMC Genomics">
        <title>An improved genome release (version Mt4.0) for the model legume Medicago truncatula.</title>
        <authorList>
            <person name="Tang H."/>
            <person name="Krishnakumar V."/>
            <person name="Bidwell S."/>
            <person name="Rosen B."/>
            <person name="Chan A."/>
            <person name="Zhou S."/>
            <person name="Gentzbittel L."/>
            <person name="Childs K.L."/>
            <person name="Yandell M."/>
            <person name="Gundlach H."/>
            <person name="Mayer K.F."/>
            <person name="Schwartz D.C."/>
            <person name="Town C.D."/>
        </authorList>
    </citation>
    <scope>GENOME REANNOTATION</scope>
    <source>
        <strain evidence="4">A17</strain>
        <strain evidence="5 6">cv. Jemalong A17</strain>
    </source>
</reference>
<gene>
    <name evidence="5" type="primary">25481460</name>
    <name evidence="4" type="ORF">MTR_0867s0010</name>
</gene>
<keyword evidence="1" id="KW-0175">Coiled coil</keyword>
<evidence type="ECO:0000313" key="5">
    <source>
        <dbReference type="EnsemblPlants" id="KEH15532"/>
    </source>
</evidence>
<evidence type="ECO:0000313" key="6">
    <source>
        <dbReference type="Proteomes" id="UP000002051"/>
    </source>
</evidence>
<evidence type="ECO:0000256" key="2">
    <source>
        <dbReference type="SAM" id="MobiDB-lite"/>
    </source>
</evidence>
<evidence type="ECO:0000313" key="4">
    <source>
        <dbReference type="EMBL" id="KEH15532.1"/>
    </source>
</evidence>
<dbReference type="EMBL" id="KL403591">
    <property type="protein sequence ID" value="KEH15532.1"/>
    <property type="molecule type" value="Genomic_DNA"/>
</dbReference>
<feature type="region of interest" description="Disordered" evidence="2">
    <location>
        <begin position="177"/>
        <end position="224"/>
    </location>
</feature>
<feature type="domain" description="No apical meristem-associated C-terminal" evidence="3">
    <location>
        <begin position="157"/>
        <end position="304"/>
    </location>
</feature>
<accession>A0A072TDQ4</accession>
<dbReference type="Proteomes" id="UP000002051">
    <property type="component" value="Unassembled WGS sequence"/>
</dbReference>
<evidence type="ECO:0000256" key="1">
    <source>
        <dbReference type="SAM" id="Coils"/>
    </source>
</evidence>
<keyword evidence="6" id="KW-1185">Reference proteome</keyword>
<feature type="coiled-coil region" evidence="1">
    <location>
        <begin position="254"/>
        <end position="286"/>
    </location>
</feature>
<protein>
    <submittedName>
        <fullName evidence="4">No-apical-meristem-associated carboxy-terminal domain protein</fullName>
    </submittedName>
</protein>
<dbReference type="AlphaFoldDB" id="A0A072TDQ4"/>
<name>A0A072TDQ4_MEDTR</name>
<feature type="compositionally biased region" description="Low complexity" evidence="2">
    <location>
        <begin position="187"/>
        <end position="208"/>
    </location>
</feature>
<proteinExistence type="predicted"/>
<reference evidence="4 6" key="1">
    <citation type="journal article" date="2011" name="Nature">
        <title>The Medicago genome provides insight into the evolution of rhizobial symbioses.</title>
        <authorList>
            <person name="Young N.D."/>
            <person name="Debelle F."/>
            <person name="Oldroyd G.E."/>
            <person name="Geurts R."/>
            <person name="Cannon S.B."/>
            <person name="Udvardi M.K."/>
            <person name="Benedito V.A."/>
            <person name="Mayer K.F."/>
            <person name="Gouzy J."/>
            <person name="Schoof H."/>
            <person name="Van de Peer Y."/>
            <person name="Proost S."/>
            <person name="Cook D.R."/>
            <person name="Meyers B.C."/>
            <person name="Spannagl M."/>
            <person name="Cheung F."/>
            <person name="De Mita S."/>
            <person name="Krishnakumar V."/>
            <person name="Gundlach H."/>
            <person name="Zhou S."/>
            <person name="Mudge J."/>
            <person name="Bharti A.K."/>
            <person name="Murray J.D."/>
            <person name="Naoumkina M.A."/>
            <person name="Rosen B."/>
            <person name="Silverstein K.A."/>
            <person name="Tang H."/>
            <person name="Rombauts S."/>
            <person name="Zhao P.X."/>
            <person name="Zhou P."/>
            <person name="Barbe V."/>
            <person name="Bardou P."/>
            <person name="Bechner M."/>
            <person name="Bellec A."/>
            <person name="Berger A."/>
            <person name="Berges H."/>
            <person name="Bidwell S."/>
            <person name="Bisseling T."/>
            <person name="Choisne N."/>
            <person name="Couloux A."/>
            <person name="Denny R."/>
            <person name="Deshpande S."/>
            <person name="Dai X."/>
            <person name="Doyle J.J."/>
            <person name="Dudez A.M."/>
            <person name="Farmer A.D."/>
            <person name="Fouteau S."/>
            <person name="Franken C."/>
            <person name="Gibelin C."/>
            <person name="Gish J."/>
            <person name="Goldstein S."/>
            <person name="Gonzalez A.J."/>
            <person name="Green P.J."/>
            <person name="Hallab A."/>
            <person name="Hartog M."/>
            <person name="Hua A."/>
            <person name="Humphray S.J."/>
            <person name="Jeong D.H."/>
            <person name="Jing Y."/>
            <person name="Jocker A."/>
            <person name="Kenton S.M."/>
            <person name="Kim D.J."/>
            <person name="Klee K."/>
            <person name="Lai H."/>
            <person name="Lang C."/>
            <person name="Lin S."/>
            <person name="Macmil S.L."/>
            <person name="Magdelenat G."/>
            <person name="Matthews L."/>
            <person name="McCorrison J."/>
            <person name="Monaghan E.L."/>
            <person name="Mun J.H."/>
            <person name="Najar F.Z."/>
            <person name="Nicholson C."/>
            <person name="Noirot C."/>
            <person name="O'Bleness M."/>
            <person name="Paule C.R."/>
            <person name="Poulain J."/>
            <person name="Prion F."/>
            <person name="Qin B."/>
            <person name="Qu C."/>
            <person name="Retzel E.F."/>
            <person name="Riddle C."/>
            <person name="Sallet E."/>
            <person name="Samain S."/>
            <person name="Samson N."/>
            <person name="Sanders I."/>
            <person name="Saurat O."/>
            <person name="Scarpelli C."/>
            <person name="Schiex T."/>
            <person name="Segurens B."/>
            <person name="Severin A.J."/>
            <person name="Sherrier D.J."/>
            <person name="Shi R."/>
            <person name="Sims S."/>
            <person name="Singer S.R."/>
            <person name="Sinharoy S."/>
            <person name="Sterck L."/>
            <person name="Viollet A."/>
            <person name="Wang B.B."/>
            <person name="Wang K."/>
            <person name="Wang M."/>
            <person name="Wang X."/>
            <person name="Warfsmann J."/>
            <person name="Weissenbach J."/>
            <person name="White D.D."/>
            <person name="White J.D."/>
            <person name="Wiley G.B."/>
            <person name="Wincker P."/>
            <person name="Xing Y."/>
            <person name="Yang L."/>
            <person name="Yao Z."/>
            <person name="Ying F."/>
            <person name="Zhai J."/>
            <person name="Zhou L."/>
            <person name="Zuber A."/>
            <person name="Denarie J."/>
            <person name="Dixon R.A."/>
            <person name="May G.D."/>
            <person name="Schwartz D.C."/>
            <person name="Rogers J."/>
            <person name="Quetier F."/>
            <person name="Town C.D."/>
            <person name="Roe B.A."/>
        </authorList>
    </citation>
    <scope>NUCLEOTIDE SEQUENCE [LARGE SCALE GENOMIC DNA]</scope>
    <source>
        <strain evidence="4">A17</strain>
        <strain evidence="5 6">cv. Jemalong A17</strain>
    </source>
</reference>